<keyword evidence="6" id="KW-1185">Reference proteome</keyword>
<dbReference type="RefSeq" id="WP_251971773.1">
    <property type="nucleotide sequence ID" value="NZ_AP025730.1"/>
</dbReference>
<dbReference type="InterPro" id="IPR000836">
    <property type="entry name" value="PRTase_dom"/>
</dbReference>
<organism evidence="5 6">
    <name type="scientific">Sphaerotilus microaerophilus</name>
    <dbReference type="NCBI Taxonomy" id="2914710"/>
    <lineage>
        <taxon>Bacteria</taxon>
        <taxon>Pseudomonadati</taxon>
        <taxon>Pseudomonadota</taxon>
        <taxon>Betaproteobacteria</taxon>
        <taxon>Burkholderiales</taxon>
        <taxon>Sphaerotilaceae</taxon>
        <taxon>Sphaerotilus</taxon>
    </lineage>
</organism>
<accession>A0ABN6PFN9</accession>
<dbReference type="NCBIfam" id="NF005537">
    <property type="entry name" value="PRK07199.1"/>
    <property type="match status" value="1"/>
</dbReference>
<dbReference type="SMART" id="SM01400">
    <property type="entry name" value="Pribosyltran_N"/>
    <property type="match status" value="1"/>
</dbReference>
<keyword evidence="1 2" id="KW-0545">Nucleotide biosynthesis</keyword>
<evidence type="ECO:0000256" key="2">
    <source>
        <dbReference type="RuleBase" id="RU004324"/>
    </source>
</evidence>
<sequence>MPSLPASTAVPAAPATAAPITAVLAFEDERAQGAALAEALGVPCRLIVRHRFPDGELKLTLPTPLSGSVVLLRSLHQPNEKLVELLITAPAARAQGAERVLLASPYLAYMRQDIEFTPGEAVSQRHIARLLAQHFDAVVTVDPHLHRIASLDEVMPPPCRGVALTAAPLLGEFIARQHAHDQLPPLLLGPDEESAQWVAEAARARGLPHAWCVKNRRGDRDVHVTLPDGLDLAARAVVLIDDMASTGRTLIEAARLCFAAGADTVDVAVTHALFVGDAMDALRASGVRRVWSSDCVPHPSNAVSVAGMLAEALRGV</sequence>
<protein>
    <submittedName>
        <fullName evidence="5">Phosphoribosylpyrophosphate synthetase</fullName>
    </submittedName>
</protein>
<evidence type="ECO:0000313" key="6">
    <source>
        <dbReference type="Proteomes" id="UP001057498"/>
    </source>
</evidence>
<comment type="similarity">
    <text evidence="2">Belongs to the ribose-phosphate pyrophosphokinase family.</text>
</comment>
<evidence type="ECO:0000259" key="3">
    <source>
        <dbReference type="Pfam" id="PF00156"/>
    </source>
</evidence>
<dbReference type="Pfam" id="PF13793">
    <property type="entry name" value="Pribosyltran_N"/>
    <property type="match status" value="1"/>
</dbReference>
<reference evidence="5" key="1">
    <citation type="submission" date="2022-04" db="EMBL/GenBank/DDBJ databases">
        <title>Whole genome sequence of Sphaerotilus sp. FB-5.</title>
        <authorList>
            <person name="Takeda M."/>
            <person name="Narihara S."/>
            <person name="Akimoto M."/>
            <person name="Akimoto R."/>
            <person name="Nishiyashiki S."/>
            <person name="Murakami T."/>
        </authorList>
    </citation>
    <scope>NUCLEOTIDE SEQUENCE</scope>
    <source>
        <strain evidence="5">FB-5</strain>
    </source>
</reference>
<dbReference type="CDD" id="cd06223">
    <property type="entry name" value="PRTases_typeI"/>
    <property type="match status" value="1"/>
</dbReference>
<dbReference type="Proteomes" id="UP001057498">
    <property type="component" value="Chromosome"/>
</dbReference>
<dbReference type="InterPro" id="IPR029057">
    <property type="entry name" value="PRTase-like"/>
</dbReference>
<dbReference type="EMBL" id="AP025730">
    <property type="protein sequence ID" value="BDI03487.1"/>
    <property type="molecule type" value="Genomic_DNA"/>
</dbReference>
<gene>
    <name evidence="5" type="ORF">CATMQ487_04570</name>
</gene>
<feature type="domain" description="Phosphoribosyltransferase" evidence="3">
    <location>
        <begin position="174"/>
        <end position="271"/>
    </location>
</feature>
<dbReference type="InterPro" id="IPR029099">
    <property type="entry name" value="Pribosyltran_N"/>
</dbReference>
<dbReference type="SUPFAM" id="SSF53271">
    <property type="entry name" value="PRTase-like"/>
    <property type="match status" value="2"/>
</dbReference>
<feature type="domain" description="Ribose-phosphate pyrophosphokinase N-terminal" evidence="4">
    <location>
        <begin position="23"/>
        <end position="133"/>
    </location>
</feature>
<evidence type="ECO:0000256" key="1">
    <source>
        <dbReference type="ARBA" id="ARBA00022727"/>
    </source>
</evidence>
<dbReference type="InterPro" id="IPR005946">
    <property type="entry name" value="Rib-P_diPkinase"/>
</dbReference>
<proteinExistence type="inferred from homology"/>
<name>A0ABN6PFN9_9BURK</name>
<dbReference type="PANTHER" id="PTHR10210:SF41">
    <property type="entry name" value="RIBOSE-PHOSPHATE PYROPHOSPHOKINASE 1, CHLOROPLASTIC"/>
    <property type="match status" value="1"/>
</dbReference>
<dbReference type="NCBIfam" id="TIGR01251">
    <property type="entry name" value="ribP_PPkin"/>
    <property type="match status" value="1"/>
</dbReference>
<evidence type="ECO:0000259" key="4">
    <source>
        <dbReference type="Pfam" id="PF13793"/>
    </source>
</evidence>
<dbReference type="Gene3D" id="3.40.50.2020">
    <property type="match status" value="2"/>
</dbReference>
<evidence type="ECO:0000313" key="5">
    <source>
        <dbReference type="EMBL" id="BDI03487.1"/>
    </source>
</evidence>
<dbReference type="PANTHER" id="PTHR10210">
    <property type="entry name" value="RIBOSE-PHOSPHATE DIPHOSPHOKINASE FAMILY MEMBER"/>
    <property type="match status" value="1"/>
</dbReference>
<dbReference type="Pfam" id="PF00156">
    <property type="entry name" value="Pribosyltran"/>
    <property type="match status" value="1"/>
</dbReference>